<evidence type="ECO:0000313" key="1">
    <source>
        <dbReference type="EMBL" id="KUG57053.1"/>
    </source>
</evidence>
<proteinExistence type="predicted"/>
<comment type="caution">
    <text evidence="1">The sequence shown here is derived from an EMBL/GenBank/DDBJ whole genome shotgun (WGS) entry which is preliminary data.</text>
</comment>
<accession>A0A0W8IAQ2</accession>
<sequence length="428" mass="44594">MGDEELVMARWGRFKGCVAGGAIAALVLTVGGGPAQAEEAVAAAQEVTTSTTEAVAAADQMLPLEAFAATGEGFTAADGTVAVDGATVTAMVGAGLEVELSLPVDTTADPQLTDHGTLVYPGESPHLHAEVQNVEDGSARVLTVAEEAYSDTAVHEYSYAVGLPDGVQLMELPTGEVALAQESTAVADGVTAADVAAVDLASVLPDPAEIDAEDVAANTAPAEMLGPAGDELPEGQSLVGVFQAPWAVDAGGQALPTRFEVQGTDLVQVVDTTDAVFPVVSDPLPLVAIALGAAARALAPHAIRAFATQTIRAGVAYTTRGGYRSFASFKNAVGAPRANYQWHHVVEQSTIRNRGWDPRAIHNRNNLVQIPTQVHQRCVNSWMARKGVRSFGVNASSSQTMRQWVHAQGFSKQHQIGVNLLRHCGVRI</sequence>
<gene>
    <name evidence="1" type="ORF">AVL61_16995</name>
</gene>
<evidence type="ECO:0000313" key="2">
    <source>
        <dbReference type="Proteomes" id="UP000053512"/>
    </source>
</evidence>
<name>A0A0W8IAQ2_KOCRO</name>
<dbReference type="eggNOG" id="ENOG5033C4R">
    <property type="taxonomic scope" value="Bacteria"/>
</dbReference>
<reference evidence="2" key="1">
    <citation type="submission" date="2015-12" db="EMBL/GenBank/DDBJ databases">
        <authorList>
            <person name="Nair G.R."/>
            <person name="Kaur G."/>
            <person name="Mayilraj S."/>
        </authorList>
    </citation>
    <scope>NUCLEOTIDE SEQUENCE [LARGE SCALE GENOMIC DNA]</scope>
    <source>
        <strain evidence="2">CD08_4</strain>
    </source>
</reference>
<organism evidence="1 2">
    <name type="scientific">Kocuria rosea subsp. polaris</name>
    <dbReference type="NCBI Taxonomy" id="136273"/>
    <lineage>
        <taxon>Bacteria</taxon>
        <taxon>Bacillati</taxon>
        <taxon>Actinomycetota</taxon>
        <taxon>Actinomycetes</taxon>
        <taxon>Micrococcales</taxon>
        <taxon>Micrococcaceae</taxon>
        <taxon>Kocuria</taxon>
    </lineage>
</organism>
<dbReference type="RefSeq" id="WP_058874194.1">
    <property type="nucleotide sequence ID" value="NZ_LQBK01000020.1"/>
</dbReference>
<protein>
    <submittedName>
        <fullName evidence="1">Uncharacterized protein</fullName>
    </submittedName>
</protein>
<dbReference type="STRING" id="136273.GY22_14825"/>
<dbReference type="Proteomes" id="UP000053512">
    <property type="component" value="Unassembled WGS sequence"/>
</dbReference>
<dbReference type="AlphaFoldDB" id="A0A0W8IAQ2"/>
<dbReference type="EMBL" id="LQBK01000020">
    <property type="protein sequence ID" value="KUG57053.1"/>
    <property type="molecule type" value="Genomic_DNA"/>
</dbReference>